<reference evidence="1" key="1">
    <citation type="submission" date="2019-08" db="EMBL/GenBank/DDBJ databases">
        <authorList>
            <person name="Kucharzyk K."/>
            <person name="Murdoch R.W."/>
            <person name="Higgins S."/>
            <person name="Loffler F."/>
        </authorList>
    </citation>
    <scope>NUCLEOTIDE SEQUENCE</scope>
</reference>
<name>A0A644YIJ5_9ZZZZ</name>
<dbReference type="AlphaFoldDB" id="A0A644YIJ5"/>
<evidence type="ECO:0000313" key="1">
    <source>
        <dbReference type="EMBL" id="MPM25934.1"/>
    </source>
</evidence>
<evidence type="ECO:0008006" key="2">
    <source>
        <dbReference type="Google" id="ProtNLM"/>
    </source>
</evidence>
<organism evidence="1">
    <name type="scientific">bioreactor metagenome</name>
    <dbReference type="NCBI Taxonomy" id="1076179"/>
    <lineage>
        <taxon>unclassified sequences</taxon>
        <taxon>metagenomes</taxon>
        <taxon>ecological metagenomes</taxon>
    </lineage>
</organism>
<gene>
    <name evidence="1" type="ORF">SDC9_72435</name>
</gene>
<dbReference type="EMBL" id="VSSQ01004612">
    <property type="protein sequence ID" value="MPM25934.1"/>
    <property type="molecule type" value="Genomic_DNA"/>
</dbReference>
<comment type="caution">
    <text evidence="1">The sequence shown here is derived from an EMBL/GenBank/DDBJ whole genome shotgun (WGS) entry which is preliminary data.</text>
</comment>
<proteinExistence type="predicted"/>
<protein>
    <recommendedName>
        <fullName evidence="2">RNA polymerase subunit sigma-70</fullName>
    </recommendedName>
</protein>
<sequence length="139" mass="16140">MTEKETTQITEMRNDGLGYTTIASRLGLSKDCVRSFCRTHNLRGRRAPSHVPQDLGKDYCKTCGKRLDHTPGKRKKQYCSDGCRMDWWNAHQDQVKRKAFYQFTCVCCGKSFSAYGNAKRSYCSHECYIKTRFKKEVSK</sequence>
<accession>A0A644YIJ5</accession>
<dbReference type="Gene3D" id="1.10.10.60">
    <property type="entry name" value="Homeodomain-like"/>
    <property type="match status" value="1"/>
</dbReference>